<protein>
    <submittedName>
        <fullName evidence="1">Uncharacterized protein</fullName>
    </submittedName>
</protein>
<proteinExistence type="predicted"/>
<reference evidence="1" key="1">
    <citation type="submission" date="2023-07" db="EMBL/GenBank/DDBJ databases">
        <title>Sorghum-associated microbial communities from plants grown in Nebraska, USA.</title>
        <authorList>
            <person name="Schachtman D."/>
        </authorList>
    </citation>
    <scope>NUCLEOTIDE SEQUENCE</scope>
    <source>
        <strain evidence="1">BE80</strain>
    </source>
</reference>
<dbReference type="RefSeq" id="WP_056702799.1">
    <property type="nucleotide sequence ID" value="NZ_JAVDTR010000009.1"/>
</dbReference>
<evidence type="ECO:0000313" key="2">
    <source>
        <dbReference type="Proteomes" id="UP001254832"/>
    </source>
</evidence>
<dbReference type="EMBL" id="JAVDTR010000009">
    <property type="protein sequence ID" value="MDR6725073.1"/>
    <property type="molecule type" value="Genomic_DNA"/>
</dbReference>
<accession>A0AAP5LQ33</accession>
<gene>
    <name evidence="1" type="ORF">J2W91_003559</name>
</gene>
<name>A0AAP5LQ33_PAEAM</name>
<dbReference type="Proteomes" id="UP001254832">
    <property type="component" value="Unassembled WGS sequence"/>
</dbReference>
<sequence>MFKKLELKELSLSFGGIGVTLEKKGNELKHEILREMFVIRHILSDFYYRYEAINDKMSYEEPDEEARSETIANLMFEKVFETYLDLSKFFLGSKYFVLLTKKERQRTLSVFDNITSVKVSMEENEDFYLDAYEQVELMEDLNVLFHKIDKEIEAIIETIDQN</sequence>
<evidence type="ECO:0000313" key="1">
    <source>
        <dbReference type="EMBL" id="MDR6725073.1"/>
    </source>
</evidence>
<comment type="caution">
    <text evidence="1">The sequence shown here is derived from an EMBL/GenBank/DDBJ whole genome shotgun (WGS) entry which is preliminary data.</text>
</comment>
<dbReference type="AlphaFoldDB" id="A0AAP5LQ33"/>
<organism evidence="1 2">
    <name type="scientific">Paenibacillus amylolyticus</name>
    <dbReference type="NCBI Taxonomy" id="1451"/>
    <lineage>
        <taxon>Bacteria</taxon>
        <taxon>Bacillati</taxon>
        <taxon>Bacillota</taxon>
        <taxon>Bacilli</taxon>
        <taxon>Bacillales</taxon>
        <taxon>Paenibacillaceae</taxon>
        <taxon>Paenibacillus</taxon>
    </lineage>
</organism>